<sequence length="329" mass="36713">MTAVHPQICTLASPHSPSSTAETYVDAALTFEAGPEEVRIWNGRDEDHKMEKDGFELCNVSLPQEEVDWYDPPAVAATLYPMAEKALLDLMPGSNKVIVFDHIARNAGRVEQEMREAGLTQELSSEEDAANGLKTQLLAVPGRLVHGDYTARSGDTRTRELLAPCESAERIEAAMQGRVALVNVWVPLCPVLRDPLALAEWQTCRPEDVIRVKRIHPHRTGEIYHGLRAAERQRWVYFPGMEPGEVLVFKTYDSAEDRPRFVIHSAFVDPSSPPSAPARESIELRCIVFFSEVPEDFGAQFVPPHLDPSSPDHDLTAPKVEKSEAMPEW</sequence>
<comment type="caution">
    <text evidence="3">The sequence shown here is derived from an EMBL/GenBank/DDBJ whole genome shotgun (WGS) entry which is preliminary data.</text>
</comment>
<keyword evidence="4" id="KW-1185">Reference proteome</keyword>
<dbReference type="GO" id="GO:0016491">
    <property type="term" value="F:oxidoreductase activity"/>
    <property type="evidence" value="ECO:0007669"/>
    <property type="project" value="InterPro"/>
</dbReference>
<dbReference type="PANTHER" id="PTHR34598:SF3">
    <property type="entry name" value="OXIDOREDUCTASE AN1597"/>
    <property type="match status" value="1"/>
</dbReference>
<organism evidence="3 4">
    <name type="scientific">Effrenium voratum</name>
    <dbReference type="NCBI Taxonomy" id="2562239"/>
    <lineage>
        <taxon>Eukaryota</taxon>
        <taxon>Sar</taxon>
        <taxon>Alveolata</taxon>
        <taxon>Dinophyceae</taxon>
        <taxon>Suessiales</taxon>
        <taxon>Symbiodiniaceae</taxon>
        <taxon>Effrenium</taxon>
    </lineage>
</organism>
<evidence type="ECO:0000313" key="4">
    <source>
        <dbReference type="Proteomes" id="UP001178507"/>
    </source>
</evidence>
<evidence type="ECO:0000256" key="1">
    <source>
        <dbReference type="ARBA" id="ARBA00023604"/>
    </source>
</evidence>
<name>A0AA36MX90_9DINO</name>
<dbReference type="NCBIfam" id="NF041278">
    <property type="entry name" value="CmcJ_NvfI_EfuI"/>
    <property type="match status" value="1"/>
</dbReference>
<evidence type="ECO:0000256" key="2">
    <source>
        <dbReference type="SAM" id="MobiDB-lite"/>
    </source>
</evidence>
<evidence type="ECO:0000313" key="3">
    <source>
        <dbReference type="EMBL" id="CAJ1386973.1"/>
    </source>
</evidence>
<reference evidence="3" key="1">
    <citation type="submission" date="2023-08" db="EMBL/GenBank/DDBJ databases">
        <authorList>
            <person name="Chen Y."/>
            <person name="Shah S."/>
            <person name="Dougan E. K."/>
            <person name="Thang M."/>
            <person name="Chan C."/>
        </authorList>
    </citation>
    <scope>NUCLEOTIDE SEQUENCE</scope>
</reference>
<feature type="region of interest" description="Disordered" evidence="2">
    <location>
        <begin position="302"/>
        <end position="329"/>
    </location>
</feature>
<gene>
    <name evidence="3" type="ORF">EVOR1521_LOCUS13136</name>
</gene>
<dbReference type="Proteomes" id="UP001178507">
    <property type="component" value="Unassembled WGS sequence"/>
</dbReference>
<dbReference type="PANTHER" id="PTHR34598">
    <property type="entry name" value="BLL6449 PROTEIN"/>
    <property type="match status" value="1"/>
</dbReference>
<evidence type="ECO:0008006" key="5">
    <source>
        <dbReference type="Google" id="ProtNLM"/>
    </source>
</evidence>
<dbReference type="AlphaFoldDB" id="A0AA36MX90"/>
<protein>
    <recommendedName>
        <fullName evidence="5">Methyltransferase</fullName>
    </recommendedName>
</protein>
<dbReference type="InterPro" id="IPR044053">
    <property type="entry name" value="AsaB-like"/>
</dbReference>
<comment type="similarity">
    <text evidence="1">Belongs to the asaB hydroxylase/desaturase family.</text>
</comment>
<accession>A0AA36MX90</accession>
<proteinExistence type="inferred from homology"/>
<dbReference type="EMBL" id="CAUJNA010001446">
    <property type="protein sequence ID" value="CAJ1386973.1"/>
    <property type="molecule type" value="Genomic_DNA"/>
</dbReference>
<feature type="compositionally biased region" description="Basic and acidic residues" evidence="2">
    <location>
        <begin position="310"/>
        <end position="329"/>
    </location>
</feature>